<sequence length="175" mass="19335">MQVLAATPYQHPRRSAMKASEEEHWTFSCRGTLGASLADAYDGVLQGLDRPDDALFPADFVKVSFLLQFLGYPPFRRAKSVQRVKRGAALPTLRSRVVECVAEAVALFIEQFAYVRPQGAGMVFGAGGVSLRDLYLLELHRYGRTLVPVIGFMPCADDSELSWQETHSGYVPALP</sequence>
<gene>
    <name evidence="1" type="ORF">PsYK624_115040</name>
</gene>
<dbReference type="Proteomes" id="UP000703269">
    <property type="component" value="Unassembled WGS sequence"/>
</dbReference>
<protein>
    <submittedName>
        <fullName evidence="1">Uncharacterized protein</fullName>
    </submittedName>
</protein>
<proteinExistence type="predicted"/>
<dbReference type="OrthoDB" id="2778986at2759"/>
<dbReference type="EMBL" id="BPQB01000048">
    <property type="protein sequence ID" value="GJE95320.1"/>
    <property type="molecule type" value="Genomic_DNA"/>
</dbReference>
<evidence type="ECO:0000313" key="1">
    <source>
        <dbReference type="EMBL" id="GJE95320.1"/>
    </source>
</evidence>
<comment type="caution">
    <text evidence="1">The sequence shown here is derived from an EMBL/GenBank/DDBJ whole genome shotgun (WGS) entry which is preliminary data.</text>
</comment>
<keyword evidence="2" id="KW-1185">Reference proteome</keyword>
<dbReference type="AlphaFoldDB" id="A0A9P3LHH1"/>
<organism evidence="1 2">
    <name type="scientific">Phanerochaete sordida</name>
    <dbReference type="NCBI Taxonomy" id="48140"/>
    <lineage>
        <taxon>Eukaryota</taxon>
        <taxon>Fungi</taxon>
        <taxon>Dikarya</taxon>
        <taxon>Basidiomycota</taxon>
        <taxon>Agaricomycotina</taxon>
        <taxon>Agaricomycetes</taxon>
        <taxon>Polyporales</taxon>
        <taxon>Phanerochaetaceae</taxon>
        <taxon>Phanerochaete</taxon>
    </lineage>
</organism>
<accession>A0A9P3LHH1</accession>
<evidence type="ECO:0000313" key="2">
    <source>
        <dbReference type="Proteomes" id="UP000703269"/>
    </source>
</evidence>
<name>A0A9P3LHH1_9APHY</name>
<reference evidence="1 2" key="1">
    <citation type="submission" date="2021-08" db="EMBL/GenBank/DDBJ databases">
        <title>Draft Genome Sequence of Phanerochaete sordida strain YK-624.</title>
        <authorList>
            <person name="Mori T."/>
            <person name="Dohra H."/>
            <person name="Suzuki T."/>
            <person name="Kawagishi H."/>
            <person name="Hirai H."/>
        </authorList>
    </citation>
    <scope>NUCLEOTIDE SEQUENCE [LARGE SCALE GENOMIC DNA]</scope>
    <source>
        <strain evidence="1 2">YK-624</strain>
    </source>
</reference>